<dbReference type="GeneID" id="54413688"/>
<gene>
    <name evidence="1" type="ORF">P153DRAFT_52459</name>
</gene>
<evidence type="ECO:0000313" key="1">
    <source>
        <dbReference type="EMBL" id="KAF2127617.1"/>
    </source>
</evidence>
<name>A0A6A6A9U6_9PLEO</name>
<evidence type="ECO:0000313" key="2">
    <source>
        <dbReference type="Proteomes" id="UP000799771"/>
    </source>
</evidence>
<dbReference type="EMBL" id="ML977510">
    <property type="protein sequence ID" value="KAF2127617.1"/>
    <property type="molecule type" value="Genomic_DNA"/>
</dbReference>
<dbReference type="Proteomes" id="UP000799771">
    <property type="component" value="Unassembled WGS sequence"/>
</dbReference>
<dbReference type="RefSeq" id="XP_033522006.1">
    <property type="nucleotide sequence ID" value="XM_033673256.1"/>
</dbReference>
<reference evidence="1" key="1">
    <citation type="journal article" date="2020" name="Stud. Mycol.">
        <title>101 Dothideomycetes genomes: a test case for predicting lifestyles and emergence of pathogens.</title>
        <authorList>
            <person name="Haridas S."/>
            <person name="Albert R."/>
            <person name="Binder M."/>
            <person name="Bloem J."/>
            <person name="Labutti K."/>
            <person name="Salamov A."/>
            <person name="Andreopoulos B."/>
            <person name="Baker S."/>
            <person name="Barry K."/>
            <person name="Bills G."/>
            <person name="Bluhm B."/>
            <person name="Cannon C."/>
            <person name="Castanera R."/>
            <person name="Culley D."/>
            <person name="Daum C."/>
            <person name="Ezra D."/>
            <person name="Gonzalez J."/>
            <person name="Henrissat B."/>
            <person name="Kuo A."/>
            <person name="Liang C."/>
            <person name="Lipzen A."/>
            <person name="Lutzoni F."/>
            <person name="Magnuson J."/>
            <person name="Mondo S."/>
            <person name="Nolan M."/>
            <person name="Ohm R."/>
            <person name="Pangilinan J."/>
            <person name="Park H.-J."/>
            <person name="Ramirez L."/>
            <person name="Alfaro M."/>
            <person name="Sun H."/>
            <person name="Tritt A."/>
            <person name="Yoshinaga Y."/>
            <person name="Zwiers L.-H."/>
            <person name="Turgeon B."/>
            <person name="Goodwin S."/>
            <person name="Spatafora J."/>
            <person name="Crous P."/>
            <person name="Grigoriev I."/>
        </authorList>
    </citation>
    <scope>NUCLEOTIDE SEQUENCE</scope>
    <source>
        <strain evidence="1">CBS 119687</strain>
    </source>
</reference>
<protein>
    <submittedName>
        <fullName evidence="1">Uncharacterized protein</fullName>
    </submittedName>
</protein>
<dbReference type="AlphaFoldDB" id="A0A6A6A9U6"/>
<organism evidence="1 2">
    <name type="scientific">Dothidotthia symphoricarpi CBS 119687</name>
    <dbReference type="NCBI Taxonomy" id="1392245"/>
    <lineage>
        <taxon>Eukaryota</taxon>
        <taxon>Fungi</taxon>
        <taxon>Dikarya</taxon>
        <taxon>Ascomycota</taxon>
        <taxon>Pezizomycotina</taxon>
        <taxon>Dothideomycetes</taxon>
        <taxon>Pleosporomycetidae</taxon>
        <taxon>Pleosporales</taxon>
        <taxon>Dothidotthiaceae</taxon>
        <taxon>Dothidotthia</taxon>
    </lineage>
</organism>
<keyword evidence="2" id="KW-1185">Reference proteome</keyword>
<accession>A0A6A6A9U6</accession>
<sequence length="193" mass="21751">MTPSQPLWMCISQAIPSATHCGRSRLANHPPLPANIHRLNHSPHKALRQQRAPHWPRAPATQKCDPQDVPQPCMLSSWITIFPRDFGPFGMLLFQEGVRFGVRWRSCYGAEVKQWWGVAGGGAWTSACRDFVRVGILVRYWCVGWGWCVKFFLVVRLVVVVLRVGLAGGRMLPCGCLAFLSRFARVLDLSLEL</sequence>
<proteinExistence type="predicted"/>